<feature type="region of interest" description="Disordered" evidence="1">
    <location>
        <begin position="204"/>
        <end position="265"/>
    </location>
</feature>
<dbReference type="EMBL" id="BRXW01000018">
    <property type="protein sequence ID" value="GMI00081.1"/>
    <property type="molecule type" value="Genomic_DNA"/>
</dbReference>
<reference evidence="3" key="1">
    <citation type="journal article" date="2023" name="Commun. Biol.">
        <title>Genome analysis of Parmales, the sister group of diatoms, reveals the evolutionary specialization of diatoms from phago-mixotrophs to photoautotrophs.</title>
        <authorList>
            <person name="Ban H."/>
            <person name="Sato S."/>
            <person name="Yoshikawa S."/>
            <person name="Yamada K."/>
            <person name="Nakamura Y."/>
            <person name="Ichinomiya M."/>
            <person name="Sato N."/>
            <person name="Blanc-Mathieu R."/>
            <person name="Endo H."/>
            <person name="Kuwata A."/>
            <person name="Ogata H."/>
        </authorList>
    </citation>
    <scope>NUCLEOTIDE SEQUENCE [LARGE SCALE GENOMIC DNA]</scope>
    <source>
        <strain evidence="3">NIES 3700</strain>
    </source>
</reference>
<gene>
    <name evidence="2" type="ORF">TrLO_g11765</name>
</gene>
<dbReference type="OrthoDB" id="49090at2759"/>
<dbReference type="AlphaFoldDB" id="A0A9W7C5L0"/>
<dbReference type="Proteomes" id="UP001165122">
    <property type="component" value="Unassembled WGS sequence"/>
</dbReference>
<evidence type="ECO:0000313" key="2">
    <source>
        <dbReference type="EMBL" id="GMI00081.1"/>
    </source>
</evidence>
<feature type="compositionally biased region" description="Basic residues" evidence="1">
    <location>
        <begin position="1"/>
        <end position="12"/>
    </location>
</feature>
<feature type="region of interest" description="Disordered" evidence="1">
    <location>
        <begin position="1"/>
        <end position="26"/>
    </location>
</feature>
<name>A0A9W7C5L0_9STRA</name>
<feature type="compositionally biased region" description="Basic residues" evidence="1">
    <location>
        <begin position="238"/>
        <end position="260"/>
    </location>
</feature>
<organism evidence="2 3">
    <name type="scientific">Triparma laevis f. longispina</name>
    <dbReference type="NCBI Taxonomy" id="1714387"/>
    <lineage>
        <taxon>Eukaryota</taxon>
        <taxon>Sar</taxon>
        <taxon>Stramenopiles</taxon>
        <taxon>Ochrophyta</taxon>
        <taxon>Bolidophyceae</taxon>
        <taxon>Parmales</taxon>
        <taxon>Triparmaceae</taxon>
        <taxon>Triparma</taxon>
    </lineage>
</organism>
<accession>A0A9W7C5L0</accession>
<keyword evidence="3" id="KW-1185">Reference proteome</keyword>
<feature type="compositionally biased region" description="Polar residues" evidence="1">
    <location>
        <begin position="14"/>
        <end position="26"/>
    </location>
</feature>
<comment type="caution">
    <text evidence="2">The sequence shown here is derived from an EMBL/GenBank/DDBJ whole genome shotgun (WGS) entry which is preliminary data.</text>
</comment>
<protein>
    <recommendedName>
        <fullName evidence="4">Bud22 domain-containing protein</fullName>
    </recommendedName>
</protein>
<evidence type="ECO:0008006" key="4">
    <source>
        <dbReference type="Google" id="ProtNLM"/>
    </source>
</evidence>
<sequence>MPTLGPKRKKPRASASQDGVSKGESQIVYSEMERVTHKSEQELRRAAKKVLGFETQKAIKKLKDLQTTTTTAKEATKSQTKKLNAATRNLDLVKTVTIDLITSVSLRRLGLKHTGMGNDPLLTSPETVKKLVEKCIAQKTLKTLMDSLNVKIVNVRKKDMAASEAPKSKKGKKRAREEKAVTGSEWSKGYEGQQGVFLTLNGNDEEEEEENNNNKRVSQYGPNAFEDGDDEWANVTSKKNRKGQRARQAKAKAVAARKRGDKWDSSVNWRAKKEVVEVEDSGLKKDEIVLKATVGKSGKEWKEKGKAHPSWAAKKVDKGIVEFKGNKITFD</sequence>
<proteinExistence type="predicted"/>
<feature type="region of interest" description="Disordered" evidence="1">
    <location>
        <begin position="159"/>
        <end position="185"/>
    </location>
</feature>
<evidence type="ECO:0000313" key="3">
    <source>
        <dbReference type="Proteomes" id="UP001165122"/>
    </source>
</evidence>
<evidence type="ECO:0000256" key="1">
    <source>
        <dbReference type="SAM" id="MobiDB-lite"/>
    </source>
</evidence>